<dbReference type="Pfam" id="PF10067">
    <property type="entry name" value="DUF2306"/>
    <property type="match status" value="1"/>
</dbReference>
<keyword evidence="1" id="KW-0472">Membrane</keyword>
<dbReference type="EMBL" id="CP042435">
    <property type="protein sequence ID" value="QEC66281.1"/>
    <property type="molecule type" value="Genomic_DNA"/>
</dbReference>
<proteinExistence type="predicted"/>
<reference evidence="2 3" key="1">
    <citation type="journal article" date="2016" name="Int. J. Syst. Evol. Microbiol.">
        <title>Panacibacter ginsenosidivorans gen. nov., sp. nov., with ginsenoside converting activity isolated from soil of a ginseng field.</title>
        <authorList>
            <person name="Siddiqi M.Z."/>
            <person name="Muhammad Shafi S."/>
            <person name="Choi K.D."/>
            <person name="Im W.T."/>
        </authorList>
    </citation>
    <scope>NUCLEOTIDE SEQUENCE [LARGE SCALE GENOMIC DNA]</scope>
    <source>
        <strain evidence="2 3">Gsoil1550</strain>
    </source>
</reference>
<evidence type="ECO:0000313" key="3">
    <source>
        <dbReference type="Proteomes" id="UP000321533"/>
    </source>
</evidence>
<protein>
    <submittedName>
        <fullName evidence="2">DUF2306 domain-containing protein</fullName>
    </submittedName>
</protein>
<feature type="transmembrane region" description="Helical" evidence="1">
    <location>
        <begin position="12"/>
        <end position="27"/>
    </location>
</feature>
<gene>
    <name evidence="2" type="ORF">FRZ67_02775</name>
</gene>
<feature type="transmembrane region" description="Helical" evidence="1">
    <location>
        <begin position="112"/>
        <end position="134"/>
    </location>
</feature>
<keyword evidence="1" id="KW-1133">Transmembrane helix</keyword>
<name>A0A5B8V6A8_9BACT</name>
<evidence type="ECO:0000313" key="2">
    <source>
        <dbReference type="EMBL" id="QEC66281.1"/>
    </source>
</evidence>
<dbReference type="AlphaFoldDB" id="A0A5B8V6A8"/>
<keyword evidence="1" id="KW-0812">Transmembrane</keyword>
<feature type="transmembrane region" description="Helical" evidence="1">
    <location>
        <begin position="184"/>
        <end position="201"/>
    </location>
</feature>
<feature type="transmembrane region" description="Helical" evidence="1">
    <location>
        <begin position="85"/>
        <end position="106"/>
    </location>
</feature>
<accession>A0A5B8V6A8</accession>
<keyword evidence="3" id="KW-1185">Reference proteome</keyword>
<dbReference type="InterPro" id="IPR018750">
    <property type="entry name" value="DUF2306_membrane"/>
</dbReference>
<evidence type="ECO:0000256" key="1">
    <source>
        <dbReference type="SAM" id="Phobius"/>
    </source>
</evidence>
<dbReference type="KEGG" id="pgin:FRZ67_02775"/>
<feature type="transmembrane region" description="Helical" evidence="1">
    <location>
        <begin position="51"/>
        <end position="73"/>
    </location>
</feature>
<organism evidence="2 3">
    <name type="scientific">Panacibacter ginsenosidivorans</name>
    <dbReference type="NCBI Taxonomy" id="1813871"/>
    <lineage>
        <taxon>Bacteria</taxon>
        <taxon>Pseudomonadati</taxon>
        <taxon>Bacteroidota</taxon>
        <taxon>Chitinophagia</taxon>
        <taxon>Chitinophagales</taxon>
        <taxon>Chitinophagaceae</taxon>
        <taxon>Panacibacter</taxon>
    </lineage>
</organism>
<dbReference type="Proteomes" id="UP000321533">
    <property type="component" value="Chromosome"/>
</dbReference>
<dbReference type="RefSeq" id="WP_147188081.1">
    <property type="nucleotide sequence ID" value="NZ_CP042435.1"/>
</dbReference>
<feature type="transmembrane region" description="Helical" evidence="1">
    <location>
        <begin position="146"/>
        <end position="164"/>
    </location>
</feature>
<dbReference type="OrthoDB" id="195502at2"/>
<sequence>MKSVTLKKSLRILLWSCIIFFSGYYIYENCLRYFVFTPKNYHFDFFWTRKYWVFIHIIFGMLATIVSPFQFITFIRKRHLRLHKLLGRIYVFSICISSITSFYLCATTPENIWYALGLGGFTAAWLFTAIMGMVSALKGRLIQHKAWVIRSFVVTIGFSISRLLEDMIVHAHAEVDRVERLTALSWISWIVPLLITEWMLIRNKKINNSYNNVSFAINTAKDELQTINL</sequence>